<evidence type="ECO:0000256" key="4">
    <source>
        <dbReference type="HAMAP-Rule" id="MF_00951"/>
    </source>
</evidence>
<comment type="subunit">
    <text evidence="4">Interacts with both the nontemplate DNA and the RNA polymerase (RNAP).</text>
</comment>
<evidence type="ECO:0000313" key="6">
    <source>
        <dbReference type="EMBL" id="SPY28880.1"/>
    </source>
</evidence>
<feature type="domain" description="NusG-like N-terminal" evidence="5">
    <location>
        <begin position="36"/>
        <end position="135"/>
    </location>
</feature>
<dbReference type="InterPro" id="IPR043425">
    <property type="entry name" value="NusG-like"/>
</dbReference>
<protein>
    <recommendedName>
        <fullName evidence="4">Transcription antitermination protein RfaH</fullName>
    </recommendedName>
</protein>
<dbReference type="GO" id="GO:0006354">
    <property type="term" value="P:DNA-templated transcription elongation"/>
    <property type="evidence" value="ECO:0007669"/>
    <property type="project" value="InterPro"/>
</dbReference>
<dbReference type="Pfam" id="PF02357">
    <property type="entry name" value="NusG"/>
    <property type="match status" value="1"/>
</dbReference>
<dbReference type="NCBIfam" id="NF006534">
    <property type="entry name" value="PRK09014.1"/>
    <property type="match status" value="1"/>
</dbReference>
<dbReference type="EMBL" id="UATL01000001">
    <property type="protein sequence ID" value="SPY28880.1"/>
    <property type="molecule type" value="Genomic_DNA"/>
</dbReference>
<dbReference type="InterPro" id="IPR036735">
    <property type="entry name" value="NGN_dom_sf"/>
</dbReference>
<dbReference type="NCBIfam" id="TIGR01955">
    <property type="entry name" value="RfaH"/>
    <property type="match status" value="1"/>
</dbReference>
<comment type="similarity">
    <text evidence="4">Belongs to the RfaH family.</text>
</comment>
<evidence type="ECO:0000256" key="2">
    <source>
        <dbReference type="ARBA" id="ARBA00023015"/>
    </source>
</evidence>
<dbReference type="InterPro" id="IPR010215">
    <property type="entry name" value="Transcription_antiterm_RfaH"/>
</dbReference>
<keyword evidence="3 4" id="KW-0804">Transcription</keyword>
<evidence type="ECO:0000256" key="1">
    <source>
        <dbReference type="ARBA" id="ARBA00022814"/>
    </source>
</evidence>
<dbReference type="Proteomes" id="UP000251647">
    <property type="component" value="Unassembled WGS sequence"/>
</dbReference>
<proteinExistence type="inferred from homology"/>
<dbReference type="Gene3D" id="3.30.70.940">
    <property type="entry name" value="NusG, N-terminal domain"/>
    <property type="match status" value="1"/>
</dbReference>
<keyword evidence="1 4" id="KW-0889">Transcription antitermination</keyword>
<dbReference type="GO" id="GO:0005829">
    <property type="term" value="C:cytosol"/>
    <property type="evidence" value="ECO:0007669"/>
    <property type="project" value="TreeGrafter"/>
</dbReference>
<sequence length="200" mass="23218">MDNIPASNRRCEIDDGNLVRDRYNFRDTLIVDGLMMKGWYLLYCKRSEQERAVINLDRQGVECYYPQVRIDKIVRGKKQEVLEPLFPSYVFVYFDPEQVSYTSIRSTRGVADFIRRGSTPQLVQQELIYQLMMNEDCDEHKEALCELPKPGDSLTLSQGQFKGIDAIYQEADGEKRSFMLINLLGRAVTVSVDNKDLIKR</sequence>
<dbReference type="GO" id="GO:0001073">
    <property type="term" value="F:transcription antitermination factor activity, DNA binding"/>
    <property type="evidence" value="ECO:0007669"/>
    <property type="project" value="UniProtKB-UniRule"/>
</dbReference>
<dbReference type="SUPFAM" id="SSF82679">
    <property type="entry name" value="N-utilization substance G protein NusG, N-terminal domain"/>
    <property type="match status" value="1"/>
</dbReference>
<evidence type="ECO:0000313" key="7">
    <source>
        <dbReference type="Proteomes" id="UP000251647"/>
    </source>
</evidence>
<organism evidence="6 7">
    <name type="scientific">Photobacterium damselae</name>
    <dbReference type="NCBI Taxonomy" id="38293"/>
    <lineage>
        <taxon>Bacteria</taxon>
        <taxon>Pseudomonadati</taxon>
        <taxon>Pseudomonadota</taxon>
        <taxon>Gammaproteobacteria</taxon>
        <taxon>Vibrionales</taxon>
        <taxon>Vibrionaceae</taxon>
        <taxon>Photobacterium</taxon>
    </lineage>
</organism>
<comment type="function">
    <text evidence="4">Enhances distal genes transcription elongation in a specialized subset of operons that encode extracytoplasmic components.</text>
</comment>
<accession>A0A2X1X462</accession>
<dbReference type="PANTHER" id="PTHR30265:SF7">
    <property type="entry name" value="TRANSCRIPTION ANTITERMINATION PROTEIN RFAH"/>
    <property type="match status" value="1"/>
</dbReference>
<dbReference type="SMART" id="SM00738">
    <property type="entry name" value="NGN"/>
    <property type="match status" value="1"/>
</dbReference>
<reference evidence="6 7" key="1">
    <citation type="submission" date="2018-06" db="EMBL/GenBank/DDBJ databases">
        <authorList>
            <consortium name="Pathogen Informatics"/>
            <person name="Doyle S."/>
        </authorList>
    </citation>
    <scope>NUCLEOTIDE SEQUENCE [LARGE SCALE GENOMIC DNA]</scope>
    <source>
        <strain evidence="6 7">NCTC11647</strain>
    </source>
</reference>
<dbReference type="PANTHER" id="PTHR30265">
    <property type="entry name" value="RHO-INTERACTING TRANSCRIPTION TERMINATION FACTOR NUSG"/>
    <property type="match status" value="1"/>
</dbReference>
<dbReference type="GO" id="GO:0003677">
    <property type="term" value="F:DNA binding"/>
    <property type="evidence" value="ECO:0007669"/>
    <property type="project" value="UniProtKB-UniRule"/>
</dbReference>
<dbReference type="AlphaFoldDB" id="A0A2X1X462"/>
<evidence type="ECO:0000259" key="5">
    <source>
        <dbReference type="SMART" id="SM00738"/>
    </source>
</evidence>
<dbReference type="CDD" id="cd09892">
    <property type="entry name" value="NGN_SP_RfaH"/>
    <property type="match status" value="1"/>
</dbReference>
<name>A0A2X1X462_PHODM</name>
<keyword evidence="4" id="KW-0238">DNA-binding</keyword>
<dbReference type="HAMAP" id="MF_00951">
    <property type="entry name" value="RfaH"/>
    <property type="match status" value="1"/>
</dbReference>
<dbReference type="InterPro" id="IPR006645">
    <property type="entry name" value="NGN-like_dom"/>
</dbReference>
<evidence type="ECO:0000256" key="3">
    <source>
        <dbReference type="ARBA" id="ARBA00023163"/>
    </source>
</evidence>
<keyword evidence="2 4" id="KW-0805">Transcription regulation</keyword>
<gene>
    <name evidence="4 6" type="primary">rfaH</name>
    <name evidence="6" type="ORF">NCTC11647_01984</name>
</gene>